<feature type="signal peptide" evidence="1">
    <location>
        <begin position="1"/>
        <end position="28"/>
    </location>
</feature>
<name>A0A1S6IXY4_9FIRM</name>
<dbReference type="RefSeq" id="WP_008409455.1">
    <property type="nucleotide sequence ID" value="NZ_CP019698.1"/>
</dbReference>
<evidence type="ECO:0000256" key="1">
    <source>
        <dbReference type="SAM" id="SignalP"/>
    </source>
</evidence>
<dbReference type="KEGG" id="dfg:B0537_11450"/>
<gene>
    <name evidence="2" type="ORF">B0537_11450</name>
</gene>
<reference evidence="2 3" key="1">
    <citation type="journal article" date="2016" name="Int. J. Syst. Evol. Microbiol.">
        <title>Desulfotomaculum ferrireducens sp. nov., a moderately thermophilic sulfate-reducing and dissimilatory Fe(III)-reducing bacterium isolated from compost.</title>
        <authorList>
            <person name="Yang G."/>
            <person name="Guo J."/>
            <person name="Zhuang L."/>
            <person name="Yuan Y."/>
            <person name="Zhou S."/>
        </authorList>
    </citation>
    <scope>NUCLEOTIDE SEQUENCE [LARGE SCALE GENOMIC DNA]</scope>
    <source>
        <strain evidence="2 3">GSS09</strain>
    </source>
</reference>
<evidence type="ECO:0000313" key="2">
    <source>
        <dbReference type="EMBL" id="AQS59639.1"/>
    </source>
</evidence>
<dbReference type="STRING" id="1833852.B0537_11450"/>
<dbReference type="EMBL" id="CP019698">
    <property type="protein sequence ID" value="AQS59639.1"/>
    <property type="molecule type" value="Genomic_DNA"/>
</dbReference>
<sequence>MKLAKKSFAVLAVLGLLAVALPLNSALAAQNTVAKPAVQQSVPVQQGYYNYSGYWCPWFNHNPNYQTNYDWYQNNSNNYNPNYNNNGWRMGGWCW</sequence>
<proteinExistence type="predicted"/>
<accession>A0A1S6IXY4</accession>
<organism evidence="2 3">
    <name type="scientific">Desulforamulus ferrireducens</name>
    <dbReference type="NCBI Taxonomy" id="1833852"/>
    <lineage>
        <taxon>Bacteria</taxon>
        <taxon>Bacillati</taxon>
        <taxon>Bacillota</taxon>
        <taxon>Clostridia</taxon>
        <taxon>Eubacteriales</taxon>
        <taxon>Peptococcaceae</taxon>
        <taxon>Desulforamulus</taxon>
    </lineage>
</organism>
<protein>
    <submittedName>
        <fullName evidence="2">Uncharacterized protein</fullName>
    </submittedName>
</protein>
<dbReference type="OrthoDB" id="1787505at2"/>
<keyword evidence="1" id="KW-0732">Signal</keyword>
<evidence type="ECO:0000313" key="3">
    <source>
        <dbReference type="Proteomes" id="UP000189464"/>
    </source>
</evidence>
<feature type="chain" id="PRO_5010519062" evidence="1">
    <location>
        <begin position="29"/>
        <end position="95"/>
    </location>
</feature>
<keyword evidence="3" id="KW-1185">Reference proteome</keyword>
<dbReference type="AlphaFoldDB" id="A0A1S6IXY4"/>
<dbReference type="Proteomes" id="UP000189464">
    <property type="component" value="Chromosome"/>
</dbReference>